<name>A0A3D8J9P7_9HELI</name>
<dbReference type="EMBL" id="NXLX01000004">
    <property type="protein sequence ID" value="RDU74223.1"/>
    <property type="molecule type" value="Genomic_DNA"/>
</dbReference>
<reference evidence="1 2" key="1">
    <citation type="submission" date="2018-04" db="EMBL/GenBank/DDBJ databases">
        <title>Novel Campyloabacter and Helicobacter Species and Strains.</title>
        <authorList>
            <person name="Mannion A.J."/>
            <person name="Shen Z."/>
            <person name="Fox J.G."/>
        </authorList>
    </citation>
    <scope>NUCLEOTIDE SEQUENCE [LARGE SCALE GENOMIC DNA]</scope>
    <source>
        <strain evidence="1 2">MIT 04-9362</strain>
    </source>
</reference>
<accession>A0A3D8J9P7</accession>
<dbReference type="InterPro" id="IPR010446">
    <property type="entry name" value="GalNAc_Trfase_b"/>
</dbReference>
<dbReference type="Gene3D" id="3.90.550.10">
    <property type="entry name" value="Spore Coat Polysaccharide Biosynthesis Protein SpsA, Chain A"/>
    <property type="match status" value="1"/>
</dbReference>
<dbReference type="Proteomes" id="UP000256695">
    <property type="component" value="Unassembled WGS sequence"/>
</dbReference>
<organism evidence="1 2">
    <name type="scientific">Helicobacter anseris</name>
    <dbReference type="NCBI Taxonomy" id="375926"/>
    <lineage>
        <taxon>Bacteria</taxon>
        <taxon>Pseudomonadati</taxon>
        <taxon>Campylobacterota</taxon>
        <taxon>Epsilonproteobacteria</taxon>
        <taxon>Campylobacterales</taxon>
        <taxon>Helicobacteraceae</taxon>
        <taxon>Helicobacter</taxon>
    </lineage>
</organism>
<dbReference type="GO" id="GO:0016740">
    <property type="term" value="F:transferase activity"/>
    <property type="evidence" value="ECO:0007669"/>
    <property type="project" value="UniProtKB-KW"/>
</dbReference>
<dbReference type="OrthoDB" id="5322631at2"/>
<dbReference type="SUPFAM" id="SSF53448">
    <property type="entry name" value="Nucleotide-diphospho-sugar transferases"/>
    <property type="match status" value="1"/>
</dbReference>
<dbReference type="AlphaFoldDB" id="A0A3D8J9P7"/>
<comment type="caution">
    <text evidence="1">The sequence shown here is derived from an EMBL/GenBank/DDBJ whole genome shotgun (WGS) entry which is preliminary data.</text>
</comment>
<dbReference type="Pfam" id="PF06306">
    <property type="entry name" value="CgtA"/>
    <property type="match status" value="1"/>
</dbReference>
<evidence type="ECO:0000313" key="1">
    <source>
        <dbReference type="EMBL" id="RDU74223.1"/>
    </source>
</evidence>
<proteinExistence type="predicted"/>
<sequence length="290" mass="34976">MPPPPLKRIIKRGYFFFNNLLFYWYRKKINNPTHPKSPLNPWAFIRVCNEKDTLEQSLNSIVGAISRGIIVYNECDDGSDEIIKKFCAKHKGFIYAEYPYKVARVRHYEGELKTKKSLGDYYNFALSFIPQNEWLIKIDTDQIYDAKKLKESFNLIKHQNDIVFYFRINLHIFDQRIYLQKDSPIFDPKDHWLICNQRLFFVDSIQWEKDNEVFYWESLCIPFVYRGFDARLNTWHFPLLKSSRREGAKIQDFIPLKNYKEIISQEYLDKIDEDMLDEQRILNFFDKKGL</sequence>
<evidence type="ECO:0000313" key="2">
    <source>
        <dbReference type="Proteomes" id="UP000256695"/>
    </source>
</evidence>
<dbReference type="InterPro" id="IPR029044">
    <property type="entry name" value="Nucleotide-diphossugar_trans"/>
</dbReference>
<gene>
    <name evidence="1" type="ORF">CQA57_02860</name>
</gene>
<keyword evidence="2" id="KW-1185">Reference proteome</keyword>
<keyword evidence="1" id="KW-0808">Transferase</keyword>
<protein>
    <submittedName>
        <fullName evidence="1">Beta-1,4-N-acetylgalactosamyltransferase</fullName>
    </submittedName>
</protein>